<accession>E3J7Z8</accession>
<gene>
    <name evidence="3" type="ordered locus">FraEuI1c_4045</name>
</gene>
<sequence length="393" mass="44067">MVTDPQRPVPRRGRLGAFNGAGSHAGRGALGMTAADVEELGRELDQIRTRVLASLGEDDSRYIRRVIGVQRLLEACGRATLFASALPPAWLAGTMMLATAKILENMEIGHNVLHGQWDWMGDPAIRSTAWESDSVSPSDQWRRAHNYRHHTFTNVEGEDRDLGFGILRMTPAQRWRPIHLAQPLYNLGLAITFEWGIAIFDLELDRFWSGDRSWRETRADLGATLRKVRRQVLKDYVLFPALAGPVFLPVLAANLTANLARNLWAHTIIFCGHFPDGTETFTAEDLDGETRGQWYLRQLRGSANIEGSPLFHILSGNLSHQIEHHLFPDLPSNRYAQIAPQVRALCERFGIPYTTGSLSRQTAEVWRRILRLSLPRPSRTPAPARPGQLVGSP</sequence>
<evidence type="ECO:0000313" key="3">
    <source>
        <dbReference type="EMBL" id="ADP82046.1"/>
    </source>
</evidence>
<dbReference type="CDD" id="cd03506">
    <property type="entry name" value="Delta6-FADS-like"/>
    <property type="match status" value="1"/>
</dbReference>
<dbReference type="Proteomes" id="UP000002484">
    <property type="component" value="Chromosome"/>
</dbReference>
<reference evidence="3 4" key="1">
    <citation type="submission" date="2010-10" db="EMBL/GenBank/DDBJ databases">
        <title>Complete sequence of Frankia sp. EuI1c.</title>
        <authorList>
            <consortium name="US DOE Joint Genome Institute"/>
            <person name="Lucas S."/>
            <person name="Copeland A."/>
            <person name="Lapidus A."/>
            <person name="Cheng J.-F."/>
            <person name="Bruce D."/>
            <person name="Goodwin L."/>
            <person name="Pitluck S."/>
            <person name="Chertkov O."/>
            <person name="Detter J.C."/>
            <person name="Han C."/>
            <person name="Tapia R."/>
            <person name="Land M."/>
            <person name="Hauser L."/>
            <person name="Jeffries C."/>
            <person name="Kyrpides N."/>
            <person name="Ivanova N."/>
            <person name="Mikhailova N."/>
            <person name="Beauchemin N."/>
            <person name="Sen A."/>
            <person name="Sur S.A."/>
            <person name="Gtari M."/>
            <person name="Wall L."/>
            <person name="Tisa L."/>
            <person name="Woyke T."/>
        </authorList>
    </citation>
    <scope>NUCLEOTIDE SEQUENCE [LARGE SCALE GENOMIC DNA]</scope>
    <source>
        <strain evidence="4">DSM 45817 / CECT 9037 / EuI1c</strain>
    </source>
</reference>
<dbReference type="GO" id="GO:0016717">
    <property type="term" value="F:oxidoreductase activity, acting on paired donors, with oxidation of a pair of donors resulting in the reduction of molecular oxygen to two molecules of water"/>
    <property type="evidence" value="ECO:0007669"/>
    <property type="project" value="TreeGrafter"/>
</dbReference>
<dbReference type="InParanoid" id="E3J7Z8"/>
<dbReference type="HOGENOM" id="CLU_045383_0_0_11"/>
<dbReference type="InterPro" id="IPR012171">
    <property type="entry name" value="Fatty_acid_desaturase"/>
</dbReference>
<dbReference type="eggNOG" id="COG3239">
    <property type="taxonomic scope" value="Bacteria"/>
</dbReference>
<dbReference type="GO" id="GO:0016020">
    <property type="term" value="C:membrane"/>
    <property type="evidence" value="ECO:0007669"/>
    <property type="project" value="TreeGrafter"/>
</dbReference>
<protein>
    <submittedName>
        <fullName evidence="3">Fatty acid desaturase</fullName>
    </submittedName>
</protein>
<evidence type="ECO:0000313" key="4">
    <source>
        <dbReference type="Proteomes" id="UP000002484"/>
    </source>
</evidence>
<dbReference type="STRING" id="298654.FraEuI1c_4045"/>
<proteinExistence type="predicted"/>
<dbReference type="FunCoup" id="E3J7Z8">
    <property type="interactions" value="49"/>
</dbReference>
<dbReference type="InterPro" id="IPR005804">
    <property type="entry name" value="FA_desaturase_dom"/>
</dbReference>
<evidence type="ECO:0000256" key="1">
    <source>
        <dbReference type="SAM" id="MobiDB-lite"/>
    </source>
</evidence>
<keyword evidence="4" id="KW-1185">Reference proteome</keyword>
<dbReference type="PANTHER" id="PTHR19353">
    <property type="entry name" value="FATTY ACID DESATURASE 2"/>
    <property type="match status" value="1"/>
</dbReference>
<organism evidence="3 4">
    <name type="scientific">Pseudofrankia inefficax (strain DSM 45817 / CECT 9037 / DDB 130130 / EuI1c)</name>
    <name type="common">Frankia inefficax</name>
    <dbReference type="NCBI Taxonomy" id="298654"/>
    <lineage>
        <taxon>Bacteria</taxon>
        <taxon>Bacillati</taxon>
        <taxon>Actinomycetota</taxon>
        <taxon>Actinomycetes</taxon>
        <taxon>Frankiales</taxon>
        <taxon>Frankiaceae</taxon>
        <taxon>Pseudofrankia</taxon>
    </lineage>
</organism>
<dbReference type="PANTHER" id="PTHR19353:SF19">
    <property type="entry name" value="DELTA(5) FATTY ACID DESATURASE C-RELATED"/>
    <property type="match status" value="1"/>
</dbReference>
<evidence type="ECO:0000259" key="2">
    <source>
        <dbReference type="Pfam" id="PF00487"/>
    </source>
</evidence>
<dbReference type="AlphaFoldDB" id="E3J7Z8"/>
<dbReference type="EMBL" id="CP002299">
    <property type="protein sequence ID" value="ADP82046.1"/>
    <property type="molecule type" value="Genomic_DNA"/>
</dbReference>
<feature type="region of interest" description="Disordered" evidence="1">
    <location>
        <begin position="1"/>
        <end position="21"/>
    </location>
</feature>
<dbReference type="KEGG" id="fri:FraEuI1c_4045"/>
<feature type="domain" description="Fatty acid desaturase" evidence="2">
    <location>
        <begin position="89"/>
        <end position="355"/>
    </location>
</feature>
<dbReference type="GO" id="GO:0008610">
    <property type="term" value="P:lipid biosynthetic process"/>
    <property type="evidence" value="ECO:0007669"/>
    <property type="project" value="UniProtKB-ARBA"/>
</dbReference>
<dbReference type="Pfam" id="PF00487">
    <property type="entry name" value="FA_desaturase"/>
    <property type="match status" value="1"/>
</dbReference>
<name>E3J7Z8_PSEI1</name>